<evidence type="ECO:0000256" key="7">
    <source>
        <dbReference type="RuleBase" id="RU361152"/>
    </source>
</evidence>
<dbReference type="PROSITE" id="PS01324">
    <property type="entry name" value="GLYCOSYL_HYDROL_F4"/>
    <property type="match status" value="1"/>
</dbReference>
<dbReference type="Proteomes" id="UP001595955">
    <property type="component" value="Unassembled WGS sequence"/>
</dbReference>
<dbReference type="SUPFAM" id="SSF51735">
    <property type="entry name" value="NAD(P)-binding Rossmann-fold domains"/>
    <property type="match status" value="1"/>
</dbReference>
<dbReference type="SUPFAM" id="SSF56327">
    <property type="entry name" value="LDH C-terminal domain-like"/>
    <property type="match status" value="1"/>
</dbReference>
<dbReference type="InterPro" id="IPR015955">
    <property type="entry name" value="Lactate_DH/Glyco_Ohase_4_C"/>
</dbReference>
<dbReference type="PRINTS" id="PR00732">
    <property type="entry name" value="GLHYDRLASE4"/>
</dbReference>
<keyword evidence="2" id="KW-0479">Metal-binding</keyword>
<evidence type="ECO:0000256" key="5">
    <source>
        <dbReference type="ARBA" id="ARBA00023211"/>
    </source>
</evidence>
<dbReference type="InterPro" id="IPR036291">
    <property type="entry name" value="NAD(P)-bd_dom_sf"/>
</dbReference>
<name>A0ABV9D9L5_9MICO</name>
<dbReference type="Pfam" id="PF02056">
    <property type="entry name" value="Glyco_hydro_4"/>
    <property type="match status" value="1"/>
</dbReference>
<protein>
    <submittedName>
        <fullName evidence="9">6-phospho-beta-glucosidase</fullName>
    </submittedName>
</protein>
<proteinExistence type="inferred from homology"/>
<gene>
    <name evidence="9" type="ORF">ACFO3F_06325</name>
</gene>
<dbReference type="Pfam" id="PF11975">
    <property type="entry name" value="Glyco_hydro_4C"/>
    <property type="match status" value="1"/>
</dbReference>
<evidence type="ECO:0000256" key="6">
    <source>
        <dbReference type="ARBA" id="ARBA00023295"/>
    </source>
</evidence>
<evidence type="ECO:0000256" key="1">
    <source>
        <dbReference type="ARBA" id="ARBA00010141"/>
    </source>
</evidence>
<dbReference type="Gene3D" id="3.40.50.720">
    <property type="entry name" value="NAD(P)-binding Rossmann-like Domain"/>
    <property type="match status" value="1"/>
</dbReference>
<evidence type="ECO:0000259" key="8">
    <source>
        <dbReference type="Pfam" id="PF11975"/>
    </source>
</evidence>
<evidence type="ECO:0000313" key="10">
    <source>
        <dbReference type="Proteomes" id="UP001595955"/>
    </source>
</evidence>
<keyword evidence="6 7" id="KW-0326">Glycosidase</keyword>
<evidence type="ECO:0000256" key="4">
    <source>
        <dbReference type="ARBA" id="ARBA00023027"/>
    </source>
</evidence>
<comment type="similarity">
    <text evidence="1 7">Belongs to the glycosyl hydrolase 4 family.</text>
</comment>
<feature type="domain" description="Glycosyl hydrolase family 4 C-terminal" evidence="8">
    <location>
        <begin position="190"/>
        <end position="429"/>
    </location>
</feature>
<comment type="cofactor">
    <cofactor evidence="7">
        <name>NAD(+)</name>
        <dbReference type="ChEBI" id="CHEBI:57540"/>
    </cofactor>
    <text evidence="7">Binds 1 NAD(+) per subunit.</text>
</comment>
<keyword evidence="3 7" id="KW-0378">Hydrolase</keyword>
<dbReference type="InterPro" id="IPR022616">
    <property type="entry name" value="Glyco_hydro_4_C"/>
</dbReference>
<reference evidence="10" key="1">
    <citation type="journal article" date="2019" name="Int. J. Syst. Evol. Microbiol.">
        <title>The Global Catalogue of Microorganisms (GCM) 10K type strain sequencing project: providing services to taxonomists for standard genome sequencing and annotation.</title>
        <authorList>
            <consortium name="The Broad Institute Genomics Platform"/>
            <consortium name="The Broad Institute Genome Sequencing Center for Infectious Disease"/>
            <person name="Wu L."/>
            <person name="Ma J."/>
        </authorList>
    </citation>
    <scope>NUCLEOTIDE SEQUENCE [LARGE SCALE GENOMIC DNA]</scope>
    <source>
        <strain evidence="10">JCM 3369</strain>
    </source>
</reference>
<dbReference type="RefSeq" id="WP_122822855.1">
    <property type="nucleotide sequence ID" value="NZ_CP033325.1"/>
</dbReference>
<dbReference type="PANTHER" id="PTHR32092:SF5">
    <property type="entry name" value="6-PHOSPHO-BETA-GLUCOSIDASE"/>
    <property type="match status" value="1"/>
</dbReference>
<evidence type="ECO:0000256" key="3">
    <source>
        <dbReference type="ARBA" id="ARBA00022801"/>
    </source>
</evidence>
<accession>A0ABV9D9L5</accession>
<evidence type="ECO:0000313" key="9">
    <source>
        <dbReference type="EMBL" id="MFC4554858.1"/>
    </source>
</evidence>
<keyword evidence="10" id="KW-1185">Reference proteome</keyword>
<dbReference type="Gene3D" id="3.90.110.10">
    <property type="entry name" value="Lactate dehydrogenase/glycoside hydrolase, family 4, C-terminal"/>
    <property type="match status" value="1"/>
</dbReference>
<organism evidence="9 10">
    <name type="scientific">Georgenia faecalis</name>
    <dbReference type="NCBI Taxonomy" id="2483799"/>
    <lineage>
        <taxon>Bacteria</taxon>
        <taxon>Bacillati</taxon>
        <taxon>Actinomycetota</taxon>
        <taxon>Actinomycetes</taxon>
        <taxon>Micrococcales</taxon>
        <taxon>Bogoriellaceae</taxon>
        <taxon>Georgenia</taxon>
    </lineage>
</organism>
<evidence type="ECO:0000256" key="2">
    <source>
        <dbReference type="ARBA" id="ARBA00022723"/>
    </source>
</evidence>
<dbReference type="InterPro" id="IPR019802">
    <property type="entry name" value="GlycHydrolase_4_CS"/>
</dbReference>
<dbReference type="InterPro" id="IPR001088">
    <property type="entry name" value="Glyco_hydro_4"/>
</dbReference>
<dbReference type="PANTHER" id="PTHR32092">
    <property type="entry name" value="6-PHOSPHO-BETA-GLUCOSIDASE-RELATED"/>
    <property type="match status" value="1"/>
</dbReference>
<keyword evidence="5" id="KW-0464">Manganese</keyword>
<sequence length="454" mass="48739">MKLTIIGGGGFRVPQIVEAVSSADAGIRVDEISLYDTSAERLGVMAAVLDQLTPALSHPPTITATGDLDAALRGSDFVFSAIRIGGTAGRIQDERVALALGVLGQETIGPGGLAYALRTLPHARALAERIRAVAPQAWVINFTNPAGIITEAMRAILGDRVIGICDTPIGLVRRVARVLGRDPRDVDFDYVGLNHLGWLRTLTVDGRDVLPDLLADDELLDGIEEARLVGFDWVRAIGALPNEYLFYYYFNREAVARISGGGPTRGEYLDAQQNAFYATAAADPAHSLEAWDRARHERESSYMGESRAEEERFGRRAEDVEGGGYQQVALDLMTALVTGAGSGAAMILDVGNDAAGGDLLVPQLPADAVLEVPCTVDRYGVHPRRVAPLPSEMAGLLLQVKACEQLILRASAERSAELAWRAFASHPLVDSIAVGRRLLEDYRQHIPGVAAAFD</sequence>
<dbReference type="EMBL" id="JBHSGF010000003">
    <property type="protein sequence ID" value="MFC4554858.1"/>
    <property type="molecule type" value="Genomic_DNA"/>
</dbReference>
<comment type="caution">
    <text evidence="9">The sequence shown here is derived from an EMBL/GenBank/DDBJ whole genome shotgun (WGS) entry which is preliminary data.</text>
</comment>
<keyword evidence="4 7" id="KW-0520">NAD</keyword>